<dbReference type="PANTHER" id="PTHR43371:SF1">
    <property type="entry name" value="RIBONUCLEOSIDE-DIPHOSPHATE REDUCTASE"/>
    <property type="match status" value="1"/>
</dbReference>
<dbReference type="GO" id="GO:0000166">
    <property type="term" value="F:nucleotide binding"/>
    <property type="evidence" value="ECO:0007669"/>
    <property type="project" value="UniProtKB-KW"/>
</dbReference>
<dbReference type="InterPro" id="IPR050862">
    <property type="entry name" value="RdRp_reductase_class-2"/>
</dbReference>
<keyword evidence="8 15" id="KW-0560">Oxidoreductase</keyword>
<evidence type="ECO:0000256" key="10">
    <source>
        <dbReference type="ARBA" id="ARBA00025437"/>
    </source>
</evidence>
<evidence type="ECO:0000256" key="5">
    <source>
        <dbReference type="ARBA" id="ARBA00022628"/>
    </source>
</evidence>
<keyword evidence="9" id="KW-0170">Cobalt</keyword>
<evidence type="ECO:0000256" key="12">
    <source>
        <dbReference type="ARBA" id="ARBA00047754"/>
    </source>
</evidence>
<organism evidence="15 16">
    <name type="scientific">Brevundimonas mediterranea</name>
    <dbReference type="NCBI Taxonomy" id="74329"/>
    <lineage>
        <taxon>Bacteria</taxon>
        <taxon>Pseudomonadati</taxon>
        <taxon>Pseudomonadota</taxon>
        <taxon>Alphaproteobacteria</taxon>
        <taxon>Caulobacterales</taxon>
        <taxon>Caulobacteraceae</taxon>
        <taxon>Brevundimonas</taxon>
    </lineage>
</organism>
<evidence type="ECO:0000256" key="6">
    <source>
        <dbReference type="ARBA" id="ARBA00022634"/>
    </source>
</evidence>
<gene>
    <name evidence="15" type="ORF">GGR11_001015</name>
</gene>
<reference evidence="15 16" key="1">
    <citation type="submission" date="2020-08" db="EMBL/GenBank/DDBJ databases">
        <title>Genomic Encyclopedia of Type Strains, Phase IV (KMG-IV): sequencing the most valuable type-strain genomes for metagenomic binning, comparative biology and taxonomic classification.</title>
        <authorList>
            <person name="Goeker M."/>
        </authorList>
    </citation>
    <scope>NUCLEOTIDE SEQUENCE [LARGE SCALE GENOMIC DNA]</scope>
    <source>
        <strain evidence="15 16">DSM 14878</strain>
    </source>
</reference>
<evidence type="ECO:0000256" key="7">
    <source>
        <dbReference type="ARBA" id="ARBA00022741"/>
    </source>
</evidence>
<keyword evidence="5" id="KW-0846">Cobalamin</keyword>
<comment type="function">
    <text evidence="10">Catalyzes the reduction of ribonucleotides to deoxyribonucleotides. May function to provide a pool of deoxyribonucleotide precursors for DNA repair during oxygen limitation and/or for immediate growth after restoration of oxygen.</text>
</comment>
<comment type="cofactor">
    <cofactor evidence="1">
        <name>adenosylcob(III)alamin</name>
        <dbReference type="ChEBI" id="CHEBI:18408"/>
    </cofactor>
</comment>
<evidence type="ECO:0000256" key="2">
    <source>
        <dbReference type="ARBA" id="ARBA00007405"/>
    </source>
</evidence>
<evidence type="ECO:0000256" key="8">
    <source>
        <dbReference type="ARBA" id="ARBA00023002"/>
    </source>
</evidence>
<sequence>MRFQSGFVDLARRVTMETRAVERAATVQEITAPAAWSDARIESWLDWSESLVPDLPPTGGWLNGAVDAWAERLAGRGLAEGVFTDRAEAHVFAAELAATIQLGLASPAGGLEAGSGSADILDLSDPAAPAHLAEHRADRMTARLALQSAEALADALCAVADAVDRCEGPDGHCADPSRNPALGRAAATARRRGATDADILRAVDGERPALALRPFHETPPLIALADRTQIAAGAPEALLAAESALDGGLIAIFSPRDAEALAEGAVGRALLDLSAVAALDGGTFDLLPDLTRLWTVALDIQAASAAISLGLEGLSAALIPAGGDLSARAEALAGLTAVVAAQTSVELAQLRGPCAEWDGLKSQVADADRTRRARLKANPDPLAAIALKRIGKLGAPRRHATISLFVDDAEARLRLGLGAPSVIDVFQTADGQIGRRLAPPLAAALARAGGDVQAAERRLFGRRTLVEAPGVDHAALRGFGFTDIELAAVEQALAGADGFDAVFTAPVLDPGFIRDVLGLEDGDGPLLNLLGVPEEAEAEAARWVFGHGDLTDWPEAPPAVAALLADPASVEANLRRAVEPFSDAPDTALDLLDWRATAAQAARRLAQAAAEGRRAVRLRRAPPPPGPLLTLPKTDTALRPETPRPAPTPAPQERVVERVVERERARRKLPDRRKGYIQKAAVGGHKVYIHTGEYDDGELGEIFIDMHKEGAAFRSLMNNFAIAISIGLQYGVPLDEFVDAFVFTRFEPAGRVTGNDSIRSATSILDYIFRELGVSYLDRHELANAGPDELNADGLGHGKAEGGETVPAARFISKGFARGSAPDNLVVLPFGKKAEPEPKVVANTEAVACPSCGDFSLQNRGGVWVCDTCGDARAVHGGDQG</sequence>
<accession>A0A7W6A1G1</accession>
<evidence type="ECO:0000256" key="4">
    <source>
        <dbReference type="ARBA" id="ARBA00014409"/>
    </source>
</evidence>
<dbReference type="GO" id="GO:0004748">
    <property type="term" value="F:ribonucleoside-diphosphate reductase activity, thioredoxin disulfide as acceptor"/>
    <property type="evidence" value="ECO:0007669"/>
    <property type="project" value="UniProtKB-EC"/>
</dbReference>
<evidence type="ECO:0000256" key="9">
    <source>
        <dbReference type="ARBA" id="ARBA00023285"/>
    </source>
</evidence>
<dbReference type="PANTHER" id="PTHR43371">
    <property type="entry name" value="VITAMIN B12-DEPENDENT RIBONUCLEOTIDE REDUCTASE"/>
    <property type="match status" value="1"/>
</dbReference>
<dbReference type="RefSeq" id="WP_183195685.1">
    <property type="nucleotide sequence ID" value="NZ_JACIDA010000001.1"/>
</dbReference>
<dbReference type="AlphaFoldDB" id="A0A7W6A1G1"/>
<dbReference type="Pfam" id="PF12637">
    <property type="entry name" value="TSCPD"/>
    <property type="match status" value="1"/>
</dbReference>
<evidence type="ECO:0000256" key="11">
    <source>
        <dbReference type="ARBA" id="ARBA00033050"/>
    </source>
</evidence>
<comment type="caution">
    <text evidence="15">The sequence shown here is derived from an EMBL/GenBank/DDBJ whole genome shotgun (WGS) entry which is preliminary data.</text>
</comment>
<evidence type="ECO:0000313" key="16">
    <source>
        <dbReference type="Proteomes" id="UP000532936"/>
    </source>
</evidence>
<proteinExistence type="inferred from homology"/>
<comment type="similarity">
    <text evidence="2">Belongs to the ribonucleoside diphosphate reductase class-2 family.</text>
</comment>
<keyword evidence="6" id="KW-0237">DNA synthesis</keyword>
<evidence type="ECO:0000256" key="13">
    <source>
        <dbReference type="SAM" id="MobiDB-lite"/>
    </source>
</evidence>
<dbReference type="GO" id="GO:0071897">
    <property type="term" value="P:DNA biosynthetic process"/>
    <property type="evidence" value="ECO:0007669"/>
    <property type="project" value="UniProtKB-KW"/>
</dbReference>
<name>A0A7W6A1G1_9CAUL</name>
<feature type="domain" description="TSCPD" evidence="14">
    <location>
        <begin position="669"/>
        <end position="772"/>
    </location>
</feature>
<dbReference type="Proteomes" id="UP000532936">
    <property type="component" value="Unassembled WGS sequence"/>
</dbReference>
<dbReference type="InterPro" id="IPR024434">
    <property type="entry name" value="TSCPD_dom"/>
</dbReference>
<comment type="catalytic activity">
    <reaction evidence="12">
        <text>a 2'-deoxyribonucleoside 5'-diphosphate + [thioredoxin]-disulfide + H2O = a ribonucleoside 5'-diphosphate + [thioredoxin]-dithiol</text>
        <dbReference type="Rhea" id="RHEA:23252"/>
        <dbReference type="Rhea" id="RHEA-COMP:10698"/>
        <dbReference type="Rhea" id="RHEA-COMP:10700"/>
        <dbReference type="ChEBI" id="CHEBI:15377"/>
        <dbReference type="ChEBI" id="CHEBI:29950"/>
        <dbReference type="ChEBI" id="CHEBI:50058"/>
        <dbReference type="ChEBI" id="CHEBI:57930"/>
        <dbReference type="ChEBI" id="CHEBI:73316"/>
        <dbReference type="EC" id="1.17.4.1"/>
    </reaction>
</comment>
<evidence type="ECO:0000313" key="15">
    <source>
        <dbReference type="EMBL" id="MBB3871501.1"/>
    </source>
</evidence>
<evidence type="ECO:0000256" key="3">
    <source>
        <dbReference type="ARBA" id="ARBA00012274"/>
    </source>
</evidence>
<protein>
    <recommendedName>
        <fullName evidence="4">Vitamin B12-dependent ribonucleotide reductase</fullName>
        <ecNumber evidence="3">1.17.4.1</ecNumber>
    </recommendedName>
    <alternativeName>
        <fullName evidence="11">Ribonucleoside-diphosphate reductase NrdJ</fullName>
    </alternativeName>
</protein>
<evidence type="ECO:0000259" key="14">
    <source>
        <dbReference type="Pfam" id="PF12637"/>
    </source>
</evidence>
<evidence type="ECO:0000256" key="1">
    <source>
        <dbReference type="ARBA" id="ARBA00001922"/>
    </source>
</evidence>
<dbReference type="EC" id="1.17.4.1" evidence="3"/>
<feature type="region of interest" description="Disordered" evidence="13">
    <location>
        <begin position="614"/>
        <end position="656"/>
    </location>
</feature>
<dbReference type="GO" id="GO:0031419">
    <property type="term" value="F:cobalamin binding"/>
    <property type="evidence" value="ECO:0007669"/>
    <property type="project" value="UniProtKB-KW"/>
</dbReference>
<keyword evidence="7" id="KW-0547">Nucleotide-binding</keyword>
<dbReference type="EMBL" id="JACIDA010000001">
    <property type="protein sequence ID" value="MBB3871501.1"/>
    <property type="molecule type" value="Genomic_DNA"/>
</dbReference>